<feature type="transmembrane region" description="Helical" evidence="7">
    <location>
        <begin position="230"/>
        <end position="256"/>
    </location>
</feature>
<dbReference type="PANTHER" id="PTHR42948:SF1">
    <property type="entry name" value="TRANSPORTER"/>
    <property type="match status" value="1"/>
</dbReference>
<dbReference type="CDD" id="cd10336">
    <property type="entry name" value="SLC6sbd_Tyt1-Like"/>
    <property type="match status" value="1"/>
</dbReference>
<protein>
    <recommendedName>
        <fullName evidence="6">Transporter</fullName>
    </recommendedName>
</protein>
<evidence type="ECO:0000256" key="7">
    <source>
        <dbReference type="SAM" id="Phobius"/>
    </source>
</evidence>
<comment type="subcellular location">
    <subcellularLocation>
        <location evidence="1">Membrane</location>
        <topology evidence="1">Multi-pass membrane protein</topology>
    </subcellularLocation>
</comment>
<keyword evidence="4 7" id="KW-1133">Transmembrane helix</keyword>
<keyword evidence="5 7" id="KW-0472">Membrane</keyword>
<dbReference type="Pfam" id="PF00209">
    <property type="entry name" value="SNF"/>
    <property type="match status" value="2"/>
</dbReference>
<feature type="transmembrane region" description="Helical" evidence="7">
    <location>
        <begin position="277"/>
        <end position="302"/>
    </location>
</feature>
<dbReference type="PROSITE" id="PS50267">
    <property type="entry name" value="NA_NEUROTRAN_SYMP_3"/>
    <property type="match status" value="1"/>
</dbReference>
<proteinExistence type="inferred from homology"/>
<comment type="similarity">
    <text evidence="6">Belongs to the sodium:neurotransmitter symporter (SNF) (TC 2.A.22) family.</text>
</comment>
<evidence type="ECO:0000256" key="5">
    <source>
        <dbReference type="ARBA" id="ARBA00023136"/>
    </source>
</evidence>
<feature type="transmembrane region" description="Helical" evidence="7">
    <location>
        <begin position="66"/>
        <end position="88"/>
    </location>
</feature>
<dbReference type="AlphaFoldDB" id="A0A7Y0UGB2"/>
<keyword evidence="6" id="KW-0769">Symport</keyword>
<reference evidence="8 9" key="1">
    <citation type="submission" date="2020-04" db="EMBL/GenBank/DDBJ databases">
        <title>Antimicrobial susceptibility and clonality of vaginal-derived multi-drug resistant Mobiluncus isolates in China.</title>
        <authorList>
            <person name="Zhang X."/>
        </authorList>
    </citation>
    <scope>NUCLEOTIDE SEQUENCE [LARGE SCALE GENOMIC DNA]</scope>
    <source>
        <strain evidence="8 9">19</strain>
    </source>
</reference>
<evidence type="ECO:0000256" key="3">
    <source>
        <dbReference type="ARBA" id="ARBA00022692"/>
    </source>
</evidence>
<evidence type="ECO:0000313" key="8">
    <source>
        <dbReference type="EMBL" id="NMW86809.1"/>
    </source>
</evidence>
<dbReference type="InterPro" id="IPR037272">
    <property type="entry name" value="SNS_sf"/>
</dbReference>
<dbReference type="EMBL" id="JABCUI010000001">
    <property type="protein sequence ID" value="NMW86809.1"/>
    <property type="molecule type" value="Genomic_DNA"/>
</dbReference>
<comment type="caution">
    <text evidence="8">The sequence shown here is derived from an EMBL/GenBank/DDBJ whole genome shotgun (WGS) entry which is preliminary data.</text>
</comment>
<dbReference type="GO" id="GO:0016020">
    <property type="term" value="C:membrane"/>
    <property type="evidence" value="ECO:0007669"/>
    <property type="project" value="UniProtKB-SubCell"/>
</dbReference>
<dbReference type="InterPro" id="IPR047218">
    <property type="entry name" value="YocR/YhdH-like"/>
</dbReference>
<keyword evidence="3 6" id="KW-0812">Transmembrane</keyword>
<sequence length="479" mass="51173">MPSAVPTAKSKRQRKIILVDVSVVPEQRASWSGKLGFVLAAAGSAVGLGTIWRFPYLAAHYGGGTFIFVFFLFMLTLGVALLVLEIALGRNTGKSIIMAFASFGKQYRFVGMLTAAVPFIIASYYGVVGGWVTRYMFAYAAGMTKELADGGDNFGAFISDGPQSVAFMLLFGAITFIIVALGVNGGVERANLIMMPALILVSLLIGIFTLTQPGALDGLRYFLVPDFSKFSLELLIAALGQTFFGLSLGAATMVTYGSYMKKDVSVTSSALQTTGTTLGISLLAGLMIIPATFATLGSANAVAKNSGPSLMFLVIPEVFEKFGKIATGIGFVFFLLVMFAALTSMISLVEACVSILQDTLAWKRRQALLVTVVVLSSAGIIVTLGYSSLSFIQPLGEGSTILDFLDFMTSSVMMPLGGLLMCLFFGWRKKPEVLIDEVRLSGEFKRAGLWGVMIKYVAPILLVAIFITSVLKTFGIISF</sequence>
<keyword evidence="2 6" id="KW-0813">Transport</keyword>
<dbReference type="Proteomes" id="UP000553981">
    <property type="component" value="Unassembled WGS sequence"/>
</dbReference>
<dbReference type="PRINTS" id="PR00176">
    <property type="entry name" value="NANEUSMPORT"/>
</dbReference>
<gene>
    <name evidence="8" type="ORF">HHJ67_03440</name>
</gene>
<name>A0A7Y0UGB2_9ACTO</name>
<feature type="transmembrane region" description="Helical" evidence="7">
    <location>
        <begin position="407"/>
        <end position="427"/>
    </location>
</feature>
<evidence type="ECO:0000313" key="9">
    <source>
        <dbReference type="Proteomes" id="UP000553981"/>
    </source>
</evidence>
<accession>A0A7Y0UGB2</accession>
<evidence type="ECO:0000256" key="4">
    <source>
        <dbReference type="ARBA" id="ARBA00022989"/>
    </source>
</evidence>
<dbReference type="PANTHER" id="PTHR42948">
    <property type="entry name" value="TRANSPORTER"/>
    <property type="match status" value="1"/>
</dbReference>
<feature type="transmembrane region" description="Helical" evidence="7">
    <location>
        <begin position="109"/>
        <end position="127"/>
    </location>
</feature>
<evidence type="ECO:0000256" key="6">
    <source>
        <dbReference type="RuleBase" id="RU003732"/>
    </source>
</evidence>
<dbReference type="NCBIfam" id="NF037979">
    <property type="entry name" value="Na_transp"/>
    <property type="match status" value="1"/>
</dbReference>
<feature type="transmembrane region" description="Helical" evidence="7">
    <location>
        <begin position="35"/>
        <end position="54"/>
    </location>
</feature>
<feature type="transmembrane region" description="Helical" evidence="7">
    <location>
        <begin position="448"/>
        <end position="471"/>
    </location>
</feature>
<dbReference type="PROSITE" id="PS00610">
    <property type="entry name" value="NA_NEUROTRAN_SYMP_1"/>
    <property type="match status" value="1"/>
</dbReference>
<organism evidence="8 9">
    <name type="scientific">Mobiluncus curtisii</name>
    <dbReference type="NCBI Taxonomy" id="2051"/>
    <lineage>
        <taxon>Bacteria</taxon>
        <taxon>Bacillati</taxon>
        <taxon>Actinomycetota</taxon>
        <taxon>Actinomycetes</taxon>
        <taxon>Actinomycetales</taxon>
        <taxon>Actinomycetaceae</taxon>
        <taxon>Mobiluncus</taxon>
    </lineage>
</organism>
<dbReference type="RefSeq" id="WP_169770605.1">
    <property type="nucleotide sequence ID" value="NZ_JABCUI010000001.1"/>
</dbReference>
<dbReference type="GO" id="GO:0015293">
    <property type="term" value="F:symporter activity"/>
    <property type="evidence" value="ECO:0007669"/>
    <property type="project" value="UniProtKB-KW"/>
</dbReference>
<evidence type="ECO:0000256" key="1">
    <source>
        <dbReference type="ARBA" id="ARBA00004141"/>
    </source>
</evidence>
<dbReference type="SUPFAM" id="SSF161070">
    <property type="entry name" value="SNF-like"/>
    <property type="match status" value="1"/>
</dbReference>
<evidence type="ECO:0000256" key="2">
    <source>
        <dbReference type="ARBA" id="ARBA00022448"/>
    </source>
</evidence>
<feature type="transmembrane region" description="Helical" evidence="7">
    <location>
        <begin position="322"/>
        <end position="346"/>
    </location>
</feature>
<dbReference type="InterPro" id="IPR000175">
    <property type="entry name" value="Na/ntran_symport"/>
</dbReference>
<feature type="transmembrane region" description="Helical" evidence="7">
    <location>
        <begin position="367"/>
        <end position="387"/>
    </location>
</feature>
<feature type="transmembrane region" description="Helical" evidence="7">
    <location>
        <begin position="190"/>
        <end position="210"/>
    </location>
</feature>
<feature type="transmembrane region" description="Helical" evidence="7">
    <location>
        <begin position="165"/>
        <end position="183"/>
    </location>
</feature>